<evidence type="ECO:0000256" key="1">
    <source>
        <dbReference type="ARBA" id="ARBA00022443"/>
    </source>
</evidence>
<protein>
    <recommendedName>
        <fullName evidence="9">SH3 domain-containing protein</fullName>
    </recommendedName>
</protein>
<feature type="coiled-coil region" evidence="3">
    <location>
        <begin position="140"/>
        <end position="167"/>
    </location>
</feature>
<evidence type="ECO:0000256" key="2">
    <source>
        <dbReference type="PROSITE-ProRule" id="PRU00192"/>
    </source>
</evidence>
<evidence type="ECO:0000256" key="4">
    <source>
        <dbReference type="SAM" id="MobiDB-lite"/>
    </source>
</evidence>
<dbReference type="SMART" id="SM00326">
    <property type="entry name" value="SH3"/>
    <property type="match status" value="1"/>
</dbReference>
<dbReference type="InterPro" id="IPR046982">
    <property type="entry name" value="BIN3/RVS161-like"/>
</dbReference>
<keyword evidence="3" id="KW-0175">Coiled coil</keyword>
<feature type="domain" description="BAR" evidence="6">
    <location>
        <begin position="6"/>
        <end position="265"/>
    </location>
</feature>
<dbReference type="InterPro" id="IPR027267">
    <property type="entry name" value="AH/BAR_dom_sf"/>
</dbReference>
<comment type="caution">
    <text evidence="7">The sequence shown here is derived from an EMBL/GenBank/DDBJ whole genome shotgun (WGS) entry which is preliminary data.</text>
</comment>
<feature type="region of interest" description="Disordered" evidence="4">
    <location>
        <begin position="301"/>
        <end position="466"/>
    </location>
</feature>
<feature type="compositionally biased region" description="Low complexity" evidence="4">
    <location>
        <begin position="312"/>
        <end position="324"/>
    </location>
</feature>
<dbReference type="Pfam" id="PF00018">
    <property type="entry name" value="SH3_1"/>
    <property type="match status" value="1"/>
</dbReference>
<dbReference type="PROSITE" id="PS50002">
    <property type="entry name" value="SH3"/>
    <property type="match status" value="1"/>
</dbReference>
<feature type="compositionally biased region" description="Pro residues" evidence="4">
    <location>
        <begin position="331"/>
        <end position="346"/>
    </location>
</feature>
<feature type="domain" description="SH3" evidence="5">
    <location>
        <begin position="469"/>
        <end position="529"/>
    </location>
</feature>
<dbReference type="InterPro" id="IPR004148">
    <property type="entry name" value="BAR_dom"/>
</dbReference>
<dbReference type="EMBL" id="JBBPHU010000006">
    <property type="protein sequence ID" value="KAK7516867.1"/>
    <property type="molecule type" value="Genomic_DNA"/>
</dbReference>
<dbReference type="InterPro" id="IPR001452">
    <property type="entry name" value="SH3_domain"/>
</dbReference>
<feature type="compositionally biased region" description="Polar residues" evidence="4">
    <location>
        <begin position="347"/>
        <end position="359"/>
    </location>
</feature>
<reference evidence="7 8" key="1">
    <citation type="submission" date="2024-04" db="EMBL/GenBank/DDBJ databases">
        <title>Phyllosticta paracitricarpa is synonymous to the EU quarantine fungus P. citricarpa based on phylogenomic analyses.</title>
        <authorList>
            <consortium name="Lawrence Berkeley National Laboratory"/>
            <person name="Van Ingen-Buijs V.A."/>
            <person name="Van Westerhoven A.C."/>
            <person name="Haridas S."/>
            <person name="Skiadas P."/>
            <person name="Martin F."/>
            <person name="Groenewald J.Z."/>
            <person name="Crous P.W."/>
            <person name="Seidl M.F."/>
        </authorList>
    </citation>
    <scope>NUCLEOTIDE SEQUENCE [LARGE SCALE GENOMIC DNA]</scope>
    <source>
        <strain evidence="7 8">CBS 123371</strain>
    </source>
</reference>
<keyword evidence="1 2" id="KW-0728">SH3 domain</keyword>
<name>A0ABR1KLA7_9PEZI</name>
<dbReference type="PRINTS" id="PR00452">
    <property type="entry name" value="SH3DOMAIN"/>
</dbReference>
<dbReference type="Gene3D" id="1.20.1270.60">
    <property type="entry name" value="Arfaptin homology (AH) domain/BAR domain"/>
    <property type="match status" value="1"/>
</dbReference>
<organism evidence="7 8">
    <name type="scientific">Phyllosticta citriasiana</name>
    <dbReference type="NCBI Taxonomy" id="595635"/>
    <lineage>
        <taxon>Eukaryota</taxon>
        <taxon>Fungi</taxon>
        <taxon>Dikarya</taxon>
        <taxon>Ascomycota</taxon>
        <taxon>Pezizomycotina</taxon>
        <taxon>Dothideomycetes</taxon>
        <taxon>Dothideomycetes incertae sedis</taxon>
        <taxon>Botryosphaeriales</taxon>
        <taxon>Phyllostictaceae</taxon>
        <taxon>Phyllosticta</taxon>
    </lineage>
</organism>
<dbReference type="PANTHER" id="PTHR47174:SF2">
    <property type="entry name" value="SH3 DOMAIN SIGNALLING PROTEIN (AFU_ORTHOLOGUE AFUA_5G07670)"/>
    <property type="match status" value="1"/>
</dbReference>
<accession>A0ABR1KLA7</accession>
<dbReference type="SUPFAM" id="SSF103657">
    <property type="entry name" value="BAR/IMD domain-like"/>
    <property type="match status" value="1"/>
</dbReference>
<feature type="compositionally biased region" description="Polar residues" evidence="4">
    <location>
        <begin position="417"/>
        <end position="432"/>
    </location>
</feature>
<dbReference type="Proteomes" id="UP001363622">
    <property type="component" value="Unassembled WGS sequence"/>
</dbReference>
<evidence type="ECO:0008006" key="9">
    <source>
        <dbReference type="Google" id="ProtNLM"/>
    </source>
</evidence>
<keyword evidence="8" id="KW-1185">Reference proteome</keyword>
<sequence>MQRIQRKVGSFLPRGENDAQVATMLAEFKEVDQMLGKLLDATKNWRDAWSQILNHEHMLVCEFDALYKPINAVGEISNSGHVPSETPRETAERTAKLKNLYTDLKNDLNEDISLIDQRLLRPMQNARQSIKPMFKSMQKREDKKLDYERYKSRAEKLENSANRSARDDSALAKHRIDMDRTFTEFEAADHHLQSHLPRVTAAVLSLLPFLLASVVEVQNSLVASLYTVQHEYCQEFGFPSPPPEMSDVLGEWDATFTPLRKELETSFKLLVNSNVVRQPMELPEQKHDTYSGFNLRNKASDNFNSGRARLGSRPSFNSLRSSSNTTAGEENPPPKPPRPRGGPPSPEQQYSSTASSPVNLATRPKVAANKPRIPSSSSPSSTLTPYDGNFSIRRPSTASSYSPAPPYPQDPPDYFTAAQQRPHSNGATTPGAPSNGAVPTPLQGLAAGIGAKKKPPPPPPKKKFDLPQPRAEYVTALYDFDGQGPGDLTFREGDRIRVVKKDGDAMDSWWQGELRGVQGSFPANYCRAG</sequence>
<evidence type="ECO:0000313" key="8">
    <source>
        <dbReference type="Proteomes" id="UP001363622"/>
    </source>
</evidence>
<dbReference type="Pfam" id="PF03114">
    <property type="entry name" value="BAR"/>
    <property type="match status" value="1"/>
</dbReference>
<dbReference type="SUPFAM" id="SSF50044">
    <property type="entry name" value="SH3-domain"/>
    <property type="match status" value="1"/>
</dbReference>
<proteinExistence type="predicted"/>
<dbReference type="PANTHER" id="PTHR47174">
    <property type="entry name" value="BRIDGING INTEGRATOR 3"/>
    <property type="match status" value="1"/>
</dbReference>
<evidence type="ECO:0000259" key="6">
    <source>
        <dbReference type="PROSITE" id="PS51021"/>
    </source>
</evidence>
<evidence type="ECO:0000259" key="5">
    <source>
        <dbReference type="PROSITE" id="PS50002"/>
    </source>
</evidence>
<gene>
    <name evidence="7" type="ORF">IWZ03DRAFT_400291</name>
</gene>
<dbReference type="PROSITE" id="PS51021">
    <property type="entry name" value="BAR"/>
    <property type="match status" value="1"/>
</dbReference>
<dbReference type="Gene3D" id="2.30.30.40">
    <property type="entry name" value="SH3 Domains"/>
    <property type="match status" value="1"/>
</dbReference>
<dbReference type="InterPro" id="IPR036028">
    <property type="entry name" value="SH3-like_dom_sf"/>
</dbReference>
<evidence type="ECO:0000313" key="7">
    <source>
        <dbReference type="EMBL" id="KAK7516867.1"/>
    </source>
</evidence>
<dbReference type="CDD" id="cd07599">
    <property type="entry name" value="BAR_Rvs167p"/>
    <property type="match status" value="1"/>
</dbReference>
<evidence type="ECO:0000256" key="3">
    <source>
        <dbReference type="SAM" id="Coils"/>
    </source>
</evidence>